<keyword evidence="4" id="KW-1185">Reference proteome</keyword>
<reference evidence="3 4" key="1">
    <citation type="submission" date="2014-04" db="EMBL/GenBank/DDBJ databases">
        <authorList>
            <consortium name="DOE Joint Genome Institute"/>
            <person name="Kuo A."/>
            <person name="Zuccaro A."/>
            <person name="Kohler A."/>
            <person name="Nagy L.G."/>
            <person name="Floudas D."/>
            <person name="Copeland A."/>
            <person name="Barry K.W."/>
            <person name="Cichocki N."/>
            <person name="Veneault-Fourrey C."/>
            <person name="LaButti K."/>
            <person name="Lindquist E.A."/>
            <person name="Lipzen A."/>
            <person name="Lundell T."/>
            <person name="Morin E."/>
            <person name="Murat C."/>
            <person name="Sun H."/>
            <person name="Tunlid A."/>
            <person name="Henrissat B."/>
            <person name="Grigoriev I.V."/>
            <person name="Hibbett D.S."/>
            <person name="Martin F."/>
            <person name="Nordberg H.P."/>
            <person name="Cantor M.N."/>
            <person name="Hua S.X."/>
        </authorList>
    </citation>
    <scope>NUCLEOTIDE SEQUENCE [LARGE SCALE GENOMIC DNA]</scope>
    <source>
        <strain evidence="3 4">MAFF 305830</strain>
    </source>
</reference>
<evidence type="ECO:0000256" key="1">
    <source>
        <dbReference type="ARBA" id="ARBA00010406"/>
    </source>
</evidence>
<sequence length="121" mass="13764">MKNMVIAYGSSVRRIPRIPDEVKAVYKAVWEISRKKITDLAADRGALICKGQSLNVHLAKPSVGRLISVHFYGWKKGLKTGMYYLRTRTAAAAIQCTVDQTLLNTVKRSQQHRDVCRTWLF</sequence>
<dbReference type="Proteomes" id="UP000054097">
    <property type="component" value="Unassembled WGS sequence"/>
</dbReference>
<dbReference type="OrthoDB" id="3026921at2759"/>
<dbReference type="PANTHER" id="PTHR11573:SF6">
    <property type="entry name" value="RIBONUCLEOSIDE-DIPHOSPHATE REDUCTASE LARGE SUBUNIT"/>
    <property type="match status" value="1"/>
</dbReference>
<reference evidence="4" key="2">
    <citation type="submission" date="2015-01" db="EMBL/GenBank/DDBJ databases">
        <title>Evolutionary Origins and Diversification of the Mycorrhizal Mutualists.</title>
        <authorList>
            <consortium name="DOE Joint Genome Institute"/>
            <consortium name="Mycorrhizal Genomics Consortium"/>
            <person name="Kohler A."/>
            <person name="Kuo A."/>
            <person name="Nagy L.G."/>
            <person name="Floudas D."/>
            <person name="Copeland A."/>
            <person name="Barry K.W."/>
            <person name="Cichocki N."/>
            <person name="Veneault-Fourrey C."/>
            <person name="LaButti K."/>
            <person name="Lindquist E.A."/>
            <person name="Lipzen A."/>
            <person name="Lundell T."/>
            <person name="Morin E."/>
            <person name="Murat C."/>
            <person name="Riley R."/>
            <person name="Ohm R."/>
            <person name="Sun H."/>
            <person name="Tunlid A."/>
            <person name="Henrissat B."/>
            <person name="Grigoriev I.V."/>
            <person name="Hibbett D.S."/>
            <person name="Martin F."/>
        </authorList>
    </citation>
    <scope>NUCLEOTIDE SEQUENCE [LARGE SCALE GENOMIC DNA]</scope>
    <source>
        <strain evidence="4">MAFF 305830</strain>
    </source>
</reference>
<dbReference type="InterPro" id="IPR039718">
    <property type="entry name" value="Rrm1"/>
</dbReference>
<protein>
    <recommendedName>
        <fullName evidence="2">Ribonucleotide reductase large subunit C-terminal domain-containing protein</fullName>
    </recommendedName>
</protein>
<dbReference type="Gene3D" id="3.20.70.20">
    <property type="match status" value="1"/>
</dbReference>
<dbReference type="STRING" id="933852.A0A0C3AWB4"/>
<proteinExistence type="inferred from homology"/>
<dbReference type="GO" id="GO:0004748">
    <property type="term" value="F:ribonucleoside-diphosphate reductase activity, thioredoxin disulfide as acceptor"/>
    <property type="evidence" value="ECO:0007669"/>
    <property type="project" value="TreeGrafter"/>
</dbReference>
<evidence type="ECO:0000313" key="4">
    <source>
        <dbReference type="Proteomes" id="UP000054097"/>
    </source>
</evidence>
<dbReference type="GO" id="GO:0005971">
    <property type="term" value="C:ribonucleoside-diphosphate reductase complex"/>
    <property type="evidence" value="ECO:0007669"/>
    <property type="project" value="TreeGrafter"/>
</dbReference>
<dbReference type="HOGENOM" id="CLU_2050286_0_0_1"/>
<evidence type="ECO:0000313" key="3">
    <source>
        <dbReference type="EMBL" id="KIM24274.1"/>
    </source>
</evidence>
<comment type="similarity">
    <text evidence="1">Belongs to the ribonucleoside diphosphate reductase large chain family.</text>
</comment>
<dbReference type="EMBL" id="KN824325">
    <property type="protein sequence ID" value="KIM24274.1"/>
    <property type="molecule type" value="Genomic_DNA"/>
</dbReference>
<dbReference type="Pfam" id="PF02867">
    <property type="entry name" value="Ribonuc_red_lgC"/>
    <property type="match status" value="1"/>
</dbReference>
<feature type="domain" description="Ribonucleotide reductase large subunit C-terminal" evidence="2">
    <location>
        <begin position="5"/>
        <end position="84"/>
    </location>
</feature>
<dbReference type="PANTHER" id="PTHR11573">
    <property type="entry name" value="RIBONUCLEOSIDE-DIPHOSPHATE REDUCTASE LARGE CHAIN"/>
    <property type="match status" value="1"/>
</dbReference>
<gene>
    <name evidence="3" type="ORF">M408DRAFT_331811</name>
</gene>
<dbReference type="InterPro" id="IPR000788">
    <property type="entry name" value="RNR_lg_C"/>
</dbReference>
<accession>A0A0C3AWB4</accession>
<name>A0A0C3AWB4_SERVB</name>
<dbReference type="SUPFAM" id="SSF51998">
    <property type="entry name" value="PFL-like glycyl radical enzymes"/>
    <property type="match status" value="1"/>
</dbReference>
<dbReference type="GO" id="GO:0005524">
    <property type="term" value="F:ATP binding"/>
    <property type="evidence" value="ECO:0007669"/>
    <property type="project" value="TreeGrafter"/>
</dbReference>
<organism evidence="3 4">
    <name type="scientific">Serendipita vermifera MAFF 305830</name>
    <dbReference type="NCBI Taxonomy" id="933852"/>
    <lineage>
        <taxon>Eukaryota</taxon>
        <taxon>Fungi</taxon>
        <taxon>Dikarya</taxon>
        <taxon>Basidiomycota</taxon>
        <taxon>Agaricomycotina</taxon>
        <taxon>Agaricomycetes</taxon>
        <taxon>Sebacinales</taxon>
        <taxon>Serendipitaceae</taxon>
        <taxon>Serendipita</taxon>
    </lineage>
</organism>
<dbReference type="GO" id="GO:0009263">
    <property type="term" value="P:deoxyribonucleotide biosynthetic process"/>
    <property type="evidence" value="ECO:0007669"/>
    <property type="project" value="TreeGrafter"/>
</dbReference>
<evidence type="ECO:0000259" key="2">
    <source>
        <dbReference type="Pfam" id="PF02867"/>
    </source>
</evidence>
<dbReference type="AlphaFoldDB" id="A0A0C3AWB4"/>